<dbReference type="EMBL" id="JAGEOJ010000014">
    <property type="protein sequence ID" value="MBO2451798.1"/>
    <property type="molecule type" value="Genomic_DNA"/>
</dbReference>
<evidence type="ECO:0000313" key="2">
    <source>
        <dbReference type="EMBL" id="MBO2451798.1"/>
    </source>
</evidence>
<organism evidence="2 3">
    <name type="scientific">Actinomadura barringtoniae</name>
    <dbReference type="NCBI Taxonomy" id="1427535"/>
    <lineage>
        <taxon>Bacteria</taxon>
        <taxon>Bacillati</taxon>
        <taxon>Actinomycetota</taxon>
        <taxon>Actinomycetes</taxon>
        <taxon>Streptosporangiales</taxon>
        <taxon>Thermomonosporaceae</taxon>
        <taxon>Actinomadura</taxon>
    </lineage>
</organism>
<evidence type="ECO:0000259" key="1">
    <source>
        <dbReference type="PROSITE" id="PS50943"/>
    </source>
</evidence>
<keyword evidence="3" id="KW-1185">Reference proteome</keyword>
<dbReference type="AlphaFoldDB" id="A0A939PGE5"/>
<dbReference type="Gene3D" id="1.10.260.40">
    <property type="entry name" value="lambda repressor-like DNA-binding domains"/>
    <property type="match status" value="1"/>
</dbReference>
<dbReference type="SUPFAM" id="SSF47413">
    <property type="entry name" value="lambda repressor-like DNA-binding domains"/>
    <property type="match status" value="1"/>
</dbReference>
<name>A0A939PGE5_9ACTN</name>
<sequence>MGSSAQNMLGRFLREWRGRVTLEDAGLPGRRGNRNSTLTQEDLARLSGYSVRTISALEQGSEHRPTPGLLTAIAQALRLSEEERRALWQLTGNARPPETDFAADGDPSLTRIIDLLEPNPAYLCDAAYNVQYHNRAFANWVFDFGSVPPDQRNLAKWLFRDDHAEHIVVDGKGHWEALVARMRGVLAGQPHDREFAGLVEELCDTSPRFKELWDRDARVASYRPGGEILTLREPGHTDPGQADDLEHHVAVTQSNLSPMTPNDERRFSTFLLPEGYTAPPYGPCAACARS</sequence>
<feature type="domain" description="HTH cro/C1-type" evidence="1">
    <location>
        <begin position="38"/>
        <end position="84"/>
    </location>
</feature>
<dbReference type="PANTHER" id="PTHR35010">
    <property type="entry name" value="BLL4672 PROTEIN-RELATED"/>
    <property type="match status" value="1"/>
</dbReference>
<dbReference type="PROSITE" id="PS50943">
    <property type="entry name" value="HTH_CROC1"/>
    <property type="match status" value="1"/>
</dbReference>
<dbReference type="PANTHER" id="PTHR35010:SF2">
    <property type="entry name" value="BLL4672 PROTEIN"/>
    <property type="match status" value="1"/>
</dbReference>
<evidence type="ECO:0000313" key="3">
    <source>
        <dbReference type="Proteomes" id="UP000669179"/>
    </source>
</evidence>
<reference evidence="2" key="1">
    <citation type="submission" date="2021-03" db="EMBL/GenBank/DDBJ databases">
        <authorList>
            <person name="Kanchanasin P."/>
            <person name="Saeng-In P."/>
            <person name="Phongsopitanun W."/>
            <person name="Yuki M."/>
            <person name="Kudo T."/>
            <person name="Ohkuma M."/>
            <person name="Tanasupawat S."/>
        </authorList>
    </citation>
    <scope>NUCLEOTIDE SEQUENCE</scope>
    <source>
        <strain evidence="2">GKU 128</strain>
    </source>
</reference>
<dbReference type="CDD" id="cd00093">
    <property type="entry name" value="HTH_XRE"/>
    <property type="match status" value="1"/>
</dbReference>
<dbReference type="SMART" id="SM00530">
    <property type="entry name" value="HTH_XRE"/>
    <property type="match status" value="1"/>
</dbReference>
<dbReference type="InterPro" id="IPR041413">
    <property type="entry name" value="MLTR_LBD"/>
</dbReference>
<dbReference type="Pfam" id="PF17765">
    <property type="entry name" value="MLTR_LBD"/>
    <property type="match status" value="1"/>
</dbReference>
<dbReference type="Pfam" id="PF13560">
    <property type="entry name" value="HTH_31"/>
    <property type="match status" value="1"/>
</dbReference>
<proteinExistence type="predicted"/>
<accession>A0A939PGE5</accession>
<gene>
    <name evidence="2" type="ORF">J4573_32250</name>
</gene>
<dbReference type="InterPro" id="IPR010982">
    <property type="entry name" value="Lambda_DNA-bd_dom_sf"/>
</dbReference>
<protein>
    <submittedName>
        <fullName evidence="2">Helix-turn-helix domain-containing protein</fullName>
    </submittedName>
</protein>
<comment type="caution">
    <text evidence="2">The sequence shown here is derived from an EMBL/GenBank/DDBJ whole genome shotgun (WGS) entry which is preliminary data.</text>
</comment>
<dbReference type="RefSeq" id="WP_208259700.1">
    <property type="nucleotide sequence ID" value="NZ_JAGEOJ010000014.1"/>
</dbReference>
<dbReference type="GO" id="GO:0003677">
    <property type="term" value="F:DNA binding"/>
    <property type="evidence" value="ECO:0007669"/>
    <property type="project" value="InterPro"/>
</dbReference>
<dbReference type="Proteomes" id="UP000669179">
    <property type="component" value="Unassembled WGS sequence"/>
</dbReference>
<dbReference type="InterPro" id="IPR001387">
    <property type="entry name" value="Cro/C1-type_HTH"/>
</dbReference>
<dbReference type="Gene3D" id="3.30.450.180">
    <property type="match status" value="1"/>
</dbReference>